<keyword evidence="1" id="KW-0472">Membrane</keyword>
<evidence type="ECO:0000313" key="4">
    <source>
        <dbReference type="Proteomes" id="UP000005297"/>
    </source>
</evidence>
<reference evidence="3 4" key="1">
    <citation type="submission" date="2006-09" db="EMBL/GenBank/DDBJ databases">
        <authorList>
            <person name="Emerson D."/>
            <person name="Ferriera S."/>
            <person name="Johnson J."/>
            <person name="Kravitz S."/>
            <person name="Halpern A."/>
            <person name="Remington K."/>
            <person name="Beeson K."/>
            <person name="Tran B."/>
            <person name="Rogers Y.-H."/>
            <person name="Friedman R."/>
            <person name="Venter J.C."/>
        </authorList>
    </citation>
    <scope>NUCLEOTIDE SEQUENCE [LARGE SCALE GENOMIC DNA]</scope>
    <source>
        <strain evidence="3 4">PV-1</strain>
    </source>
</reference>
<keyword evidence="2" id="KW-0732">Signal</keyword>
<dbReference type="STRING" id="314344.AL013_03820"/>
<protein>
    <submittedName>
        <fullName evidence="3">Uncharacterized protein</fullName>
    </submittedName>
</protein>
<name>Q0F3P9_9PROT</name>
<feature type="signal peptide" evidence="2">
    <location>
        <begin position="1"/>
        <end position="20"/>
    </location>
</feature>
<dbReference type="Proteomes" id="UP000005297">
    <property type="component" value="Unassembled WGS sequence"/>
</dbReference>
<accession>Q0F3P9</accession>
<keyword evidence="1" id="KW-0812">Transmembrane</keyword>
<dbReference type="HOGENOM" id="CLU_1675774_0_0_0"/>
<dbReference type="EMBL" id="AATS01000001">
    <property type="protein sequence ID" value="EAU55892.1"/>
    <property type="molecule type" value="Genomic_DNA"/>
</dbReference>
<evidence type="ECO:0000313" key="3">
    <source>
        <dbReference type="EMBL" id="EAU55892.1"/>
    </source>
</evidence>
<dbReference type="AlphaFoldDB" id="Q0F3P9"/>
<comment type="caution">
    <text evidence="3">The sequence shown here is derived from an EMBL/GenBank/DDBJ whole genome shotgun (WGS) entry which is preliminary data.</text>
</comment>
<feature type="transmembrane region" description="Helical" evidence="1">
    <location>
        <begin position="44"/>
        <end position="66"/>
    </location>
</feature>
<evidence type="ECO:0000256" key="2">
    <source>
        <dbReference type="SAM" id="SignalP"/>
    </source>
</evidence>
<evidence type="ECO:0000256" key="1">
    <source>
        <dbReference type="SAM" id="Phobius"/>
    </source>
</evidence>
<feature type="transmembrane region" description="Helical" evidence="1">
    <location>
        <begin position="130"/>
        <end position="147"/>
    </location>
</feature>
<dbReference type="RefSeq" id="WP_009851038.1">
    <property type="nucleotide sequence ID" value="NZ_DS022295.1"/>
</dbReference>
<dbReference type="OrthoDB" id="9895182at2"/>
<feature type="transmembrane region" description="Helical" evidence="1">
    <location>
        <begin position="99"/>
        <end position="118"/>
    </location>
</feature>
<gene>
    <name evidence="3" type="ORF">SPV1_03708</name>
</gene>
<feature type="chain" id="PRO_5004171634" evidence="2">
    <location>
        <begin position="21"/>
        <end position="157"/>
    </location>
</feature>
<sequence>MKTMRWMAATAMMIPTSALADPLDTGEAYTTRQTPPEWMDNVDLSLLLVDYAIFALMLVGFGWLLFKRPHYFLKLEAILKAPFKAIFAAGKRAGGVTEFILQMVGGIAVFLSLAAWVFFCQWLKSKGLGAFSMIGLALMALMLVRLIKGDEKPRPVS</sequence>
<organism evidence="3 4">
    <name type="scientific">Mariprofundus ferrooxydans PV-1</name>
    <dbReference type="NCBI Taxonomy" id="314345"/>
    <lineage>
        <taxon>Bacteria</taxon>
        <taxon>Pseudomonadati</taxon>
        <taxon>Pseudomonadota</taxon>
        <taxon>Candidatius Mariprofundia</taxon>
        <taxon>Mariprofundales</taxon>
        <taxon>Mariprofundaceae</taxon>
        <taxon>Mariprofundus</taxon>
    </lineage>
</organism>
<proteinExistence type="predicted"/>
<dbReference type="InParanoid" id="Q0F3P9"/>
<keyword evidence="4" id="KW-1185">Reference proteome</keyword>
<keyword evidence="1" id="KW-1133">Transmembrane helix</keyword>